<dbReference type="Proteomes" id="UP001163835">
    <property type="component" value="Unassembled WGS sequence"/>
</dbReference>
<evidence type="ECO:0000313" key="2">
    <source>
        <dbReference type="Proteomes" id="UP001163835"/>
    </source>
</evidence>
<gene>
    <name evidence="1" type="ORF">F5876DRAFT_43054</name>
</gene>
<dbReference type="EMBL" id="MU795133">
    <property type="protein sequence ID" value="KAJ3809845.1"/>
    <property type="molecule type" value="Genomic_DNA"/>
</dbReference>
<comment type="caution">
    <text evidence="1">The sequence shown here is derived from an EMBL/GenBank/DDBJ whole genome shotgun (WGS) entry which is preliminary data.</text>
</comment>
<sequence>MATTARALLFVYAECGQSVTEEQFNDWYDNEHAPLRITIPGFLTAARYKALDTALNAFPKWLALYDMASQEVMQSHEYKDLRLKASDNERRVIGNLEMLNRRIYELVNSFEPISEVSEMSKGSTAKAKDESRYRTQEDHLVRWYTGTCIPQLALAPGYIRSRVFRLTEHAELAGRATKKVKPQSPSTLLAIHEWCVDGTEVIDSPEFKMCMMDTEPWKMEGEEAVAVMENRMFGLHKVFLG</sequence>
<protein>
    <submittedName>
        <fullName evidence="1">Uncharacterized protein</fullName>
    </submittedName>
</protein>
<proteinExistence type="predicted"/>
<name>A0ACC1TYJ4_9AGAR</name>
<organism evidence="1 2">
    <name type="scientific">Lentinula aff. lateritia</name>
    <dbReference type="NCBI Taxonomy" id="2804960"/>
    <lineage>
        <taxon>Eukaryota</taxon>
        <taxon>Fungi</taxon>
        <taxon>Dikarya</taxon>
        <taxon>Basidiomycota</taxon>
        <taxon>Agaricomycotina</taxon>
        <taxon>Agaricomycetes</taxon>
        <taxon>Agaricomycetidae</taxon>
        <taxon>Agaricales</taxon>
        <taxon>Marasmiineae</taxon>
        <taxon>Omphalotaceae</taxon>
        <taxon>Lentinula</taxon>
    </lineage>
</organism>
<keyword evidence="2" id="KW-1185">Reference proteome</keyword>
<accession>A0ACC1TYJ4</accession>
<reference evidence="1" key="1">
    <citation type="submission" date="2022-09" db="EMBL/GenBank/DDBJ databases">
        <title>A Global Phylogenomic Analysis of the Shiitake Genus Lentinula.</title>
        <authorList>
            <consortium name="DOE Joint Genome Institute"/>
            <person name="Sierra-Patev S."/>
            <person name="Min B."/>
            <person name="Naranjo-Ortiz M."/>
            <person name="Looney B."/>
            <person name="Konkel Z."/>
            <person name="Slot J.C."/>
            <person name="Sakamoto Y."/>
            <person name="Steenwyk J.L."/>
            <person name="Rokas A."/>
            <person name="Carro J."/>
            <person name="Camarero S."/>
            <person name="Ferreira P."/>
            <person name="Molpeceres G."/>
            <person name="Ruiz-Duenas F.J."/>
            <person name="Serrano A."/>
            <person name="Henrissat B."/>
            <person name="Drula E."/>
            <person name="Hughes K.W."/>
            <person name="Mata J.L."/>
            <person name="Ishikawa N.K."/>
            <person name="Vargas-Isla R."/>
            <person name="Ushijima S."/>
            <person name="Smith C.A."/>
            <person name="Ahrendt S."/>
            <person name="Andreopoulos W."/>
            <person name="He G."/>
            <person name="Labutti K."/>
            <person name="Lipzen A."/>
            <person name="Ng V."/>
            <person name="Riley R."/>
            <person name="Sandor L."/>
            <person name="Barry K."/>
            <person name="Martinez A.T."/>
            <person name="Xiao Y."/>
            <person name="Gibbons J.G."/>
            <person name="Terashima K."/>
            <person name="Grigoriev I.V."/>
            <person name="Hibbett D.S."/>
        </authorList>
    </citation>
    <scope>NUCLEOTIDE SEQUENCE</scope>
    <source>
        <strain evidence="1">TMI1499</strain>
    </source>
</reference>
<evidence type="ECO:0000313" key="1">
    <source>
        <dbReference type="EMBL" id="KAJ3809845.1"/>
    </source>
</evidence>